<feature type="region of interest" description="Disordered" evidence="5">
    <location>
        <begin position="1365"/>
        <end position="1405"/>
    </location>
</feature>
<dbReference type="GO" id="GO:0005634">
    <property type="term" value="C:nucleus"/>
    <property type="evidence" value="ECO:0007669"/>
    <property type="project" value="InterPro"/>
</dbReference>
<proteinExistence type="predicted"/>
<dbReference type="GO" id="GO:0072686">
    <property type="term" value="C:mitotic spindle"/>
    <property type="evidence" value="ECO:0007669"/>
    <property type="project" value="TreeGrafter"/>
</dbReference>
<name>A0A179UMB3_BLAGS</name>
<dbReference type="PANTHER" id="PTHR12792">
    <property type="entry name" value="EXTRA SPINDLE POLES 1-RELATED"/>
    <property type="match status" value="1"/>
</dbReference>
<dbReference type="GO" id="GO:0006508">
    <property type="term" value="P:proteolysis"/>
    <property type="evidence" value="ECO:0007669"/>
    <property type="project" value="InterPro"/>
</dbReference>
<evidence type="ECO:0000256" key="5">
    <source>
        <dbReference type="SAM" id="MobiDB-lite"/>
    </source>
</evidence>
<gene>
    <name evidence="7" type="ORF">BDBG_04545</name>
</gene>
<dbReference type="SUPFAM" id="SSF48452">
    <property type="entry name" value="TPR-like"/>
    <property type="match status" value="1"/>
</dbReference>
<keyword evidence="8" id="KW-1185">Reference proteome</keyword>
<dbReference type="PANTHER" id="PTHR12792:SF0">
    <property type="entry name" value="SEPARIN"/>
    <property type="match status" value="1"/>
</dbReference>
<dbReference type="Proteomes" id="UP000002038">
    <property type="component" value="Unassembled WGS sequence"/>
</dbReference>
<reference evidence="8" key="1">
    <citation type="journal article" date="2015" name="PLoS Genet.">
        <title>The dynamic genome and transcriptome of the human fungal pathogen Blastomyces and close relative Emmonsia.</title>
        <authorList>
            <person name="Munoz J.F."/>
            <person name="Gauthier G.M."/>
            <person name="Desjardins C.A."/>
            <person name="Gallo J.E."/>
            <person name="Holder J."/>
            <person name="Sullivan T.D."/>
            <person name="Marty A.J."/>
            <person name="Carmen J.C."/>
            <person name="Chen Z."/>
            <person name="Ding L."/>
            <person name="Gujja S."/>
            <person name="Magrini V."/>
            <person name="Misas E."/>
            <person name="Mitreva M."/>
            <person name="Priest M."/>
            <person name="Saif S."/>
            <person name="Whiston E.A."/>
            <person name="Young S."/>
            <person name="Zeng Q."/>
            <person name="Goldman W.E."/>
            <person name="Mardis E.R."/>
            <person name="Taylor J.W."/>
            <person name="McEwen J.G."/>
            <person name="Clay O.K."/>
            <person name="Klein B.S."/>
            <person name="Cuomo C.A."/>
        </authorList>
    </citation>
    <scope>NUCLEOTIDE SEQUENCE [LARGE SCALE GENOMIC DNA]</scope>
    <source>
        <strain evidence="8">SLH14081</strain>
    </source>
</reference>
<feature type="compositionally biased region" description="Polar residues" evidence="5">
    <location>
        <begin position="2087"/>
        <end position="2101"/>
    </location>
</feature>
<organism evidence="7 8">
    <name type="scientific">Blastomyces gilchristii (strain SLH14081)</name>
    <name type="common">Blastomyces dermatitidis</name>
    <dbReference type="NCBI Taxonomy" id="559298"/>
    <lineage>
        <taxon>Eukaryota</taxon>
        <taxon>Fungi</taxon>
        <taxon>Dikarya</taxon>
        <taxon>Ascomycota</taxon>
        <taxon>Pezizomycotina</taxon>
        <taxon>Eurotiomycetes</taxon>
        <taxon>Eurotiomycetidae</taxon>
        <taxon>Onygenales</taxon>
        <taxon>Ajellomycetaceae</taxon>
        <taxon>Blastomyces</taxon>
    </lineage>
</organism>
<keyword evidence="4" id="KW-0159">Chromosome partition</keyword>
<comment type="catalytic activity">
    <reaction evidence="1">
        <text>All bonds known to be hydrolyzed by this endopeptidase have arginine in P1 and an acidic residue in P4. P6 is often occupied by an acidic residue or by a hydroxy-amino-acid residue, the phosphorylation of which enhances cleavage.</text>
        <dbReference type="EC" id="3.4.22.49"/>
    </reaction>
</comment>
<protein>
    <recommendedName>
        <fullName evidence="2">separase</fullName>
        <ecNumber evidence="2">3.4.22.49</ecNumber>
    </recommendedName>
</protein>
<evidence type="ECO:0000256" key="1">
    <source>
        <dbReference type="ARBA" id="ARBA00000451"/>
    </source>
</evidence>
<dbReference type="OrthoDB" id="10255632at2759"/>
<evidence type="ECO:0000259" key="6">
    <source>
        <dbReference type="PROSITE" id="PS51700"/>
    </source>
</evidence>
<accession>A0A179UMB3</accession>
<dbReference type="STRING" id="559298.A0A179UMB3"/>
<dbReference type="EMBL" id="GG657456">
    <property type="protein sequence ID" value="OAT08953.1"/>
    <property type="molecule type" value="Genomic_DNA"/>
</dbReference>
<dbReference type="InterPro" id="IPR011990">
    <property type="entry name" value="TPR-like_helical_dom_sf"/>
</dbReference>
<dbReference type="GeneID" id="8504529"/>
<feature type="compositionally biased region" description="Low complexity" evidence="5">
    <location>
        <begin position="1510"/>
        <end position="1525"/>
    </location>
</feature>
<sequence length="2150" mass="239102">MTEMEETARSIRALEASVKQAVKSTSTCTSDTTSLLKKLLSPNSAPSTHYHDEQPKNVKSTRRPKGSTVRKVSKPYQLKTAAKYAPSQTFDGTDSGLLSQREKLVLATDVFNSASKALSDYMKLSSNKQASRESVKSRLDTPQKMLAPRRPLQSVSPNSTACSPVKTKGMDMSSPKKNIQSCGVVEVADCARLALSCLRDLKSPPVAETQQFNSQLEQGFCVLIGKLLAVGLNEPAINELRKLKRRLKGYILNETPERNFERLKKPANARQRDEPSKETLADLIQIDKVPADDQLLNLVISFQAHALKAITTEKKVLIVNKLSDLLLLSNPTSPASIILIARNKGVLADNKAAQLLQLLSYTILSLASPSPNAEDGKSSSAKSHPKYIVTLNLQLLALEIRCIWWKICGHKCNMEKEFWHPLARYLTTFARRCTVITKGDFESVKQAFRRLESTVMAQGFTFLPSTDQVGSVSMVMKVLGQLAQSADCKLDALKFFDDCISCLSPDQPLLLGICHCKISLLRLETLRIPKIGRASKTASAVSEALKCLAAPLRGNQSDLEELVIESAKLKKAAMAFLNTLGDAVLDENEGPSEYGPLALYIIDYLNNFVRFLTRYLGQAAPTNVNSDDNLNGLFHQRLLKCKNIVLAAVDSVVAVGKISVVAKRPAWADIQPLLSDCFTLLKHLSSVESIENETKSTGSISASFVKLSNLYWSRYVKQKELGVSSSDLIPLLERSTSLLRTCPPENTAGFVAIKYERLATLYSDVSQFQKSQGAYRFAIQAHIDGGILKCATQNAATQPPSYIIKDPSFPLGRVLASYARFYWKHGYDPSEVVFDDENLEPEERGILLECQAMALLETSSSGELDSKISLLSFLVSALLEQYPQKIYPIRRLRVILHAIRLCLHVPNHLGSELLEKILVEANLFLSRELDMGKDSGLVQFKESMLASLRLTLGFLKGPLPTESLREIIYSFSAIARSCPTWESVLAKVHDPEALIAQLKVLINYAEVLGSWKLRILALSTLRHLLEIQEPKDFSEIVSCLSHLGLQYSRLGYLDMAGSMFGRGEDLLRNNVSPMVLVSWNISLAEYLTDIGSIDQAIETLSCAKVIFEQNTGHALNSSFQSRLTWERLVAEAAYVSSRIYFELGSLNHAMFFSKCVVKLNNRIWAKLDRVSDMKRCKAFEISDSDIDVLSNKVKAISLSSENDCVRDGYREGSLYWPLFTSHYIGLVNLSKLSAHNGLFQDCVYFGEQALKICKAIGATSSASSIQAELGNAWLRGGHIEKGQELLEIVSRISNSLDRSLDIVSLHMTFSLLYRLQGNPEERTKSLQLAHRTLLDISAHPLVEPTDTLISEPDLEVKLSQLTIKAKAQSRKGPTLRQTRARRAKTAGNTPPLPKVPTSSTTGTSLSPRSFLRFQVDLLHQQVVDLLSTQDFPEASTLLDQAEQLPKCKTRETSYLITKAQHLLSNWIQRLSSHSVYCVLPESTISLPSIYLAEKVKEDKPSSTGSRSTKRQAQATRTRAATSTTKSHSRACPKDFADMASIASSLLPAMSSSAPIYGSTRDNHNVSSISGQICMVSNATCSKLEGFSDPLQAAVTIENGRNLAFLRENSCITIDKELCGPVEPLKWPDVPSNFAKSNELKCTDFMLDYVDILPDTWNVLSLTVSDDHNEFIISKLRSGKPPFLLRLPLKRGNSEDMDEDEFDFGEGKRELLEIIRLANESAHDARARVGKIAKKEWWATRQSLDNRLKDLLGNIETVWFGGFRGIFSQCPRNTPLLSQFIENFGKILDKHLPSRRQRGRGRASKPNFHWDVMELFVNIGSIDERSNPEDLVMDLLYFVVDILQFQGERNAYDEIDFDMMVIDTLDAIRRYKELEKRELVSTQPGHTILILDKELHSFPWESLDCLRESSVSRMPSLHHLKETLLKLQANNDLGERFDGFHIDRKLGSYILNPGGDLKSTQIMFEHSLLSLDGWSGIANREPTEDEFKQYLESKDLLLYFGHGSGAQYIRGRTIKRLNRCAVTFLMGCSSGSLTEAGEFEPYGTPINYMHAGTPALVATLWDVTDKDIDRFAHSTFEQWGLMDEAPVESNQSGRTKGPTTTKPHLPSPIKQHQGGGAVGLDTAVAKSRSACILKYLNGAAPVVYGVPVFLK</sequence>
<feature type="domain" description="Peptidase C50" evidence="6">
    <location>
        <begin position="1943"/>
        <end position="2038"/>
    </location>
</feature>
<evidence type="ECO:0000256" key="4">
    <source>
        <dbReference type="ARBA" id="ARBA00022829"/>
    </source>
</evidence>
<dbReference type="GO" id="GO:0005737">
    <property type="term" value="C:cytoplasm"/>
    <property type="evidence" value="ECO:0007669"/>
    <property type="project" value="TreeGrafter"/>
</dbReference>
<feature type="region of interest" description="Disordered" evidence="5">
    <location>
        <begin position="1495"/>
        <end position="1529"/>
    </location>
</feature>
<evidence type="ECO:0000256" key="3">
    <source>
        <dbReference type="ARBA" id="ARBA00022801"/>
    </source>
</evidence>
<dbReference type="GO" id="GO:0051307">
    <property type="term" value="P:meiotic chromosome separation"/>
    <property type="evidence" value="ECO:0007669"/>
    <property type="project" value="TreeGrafter"/>
</dbReference>
<dbReference type="GO" id="GO:0044732">
    <property type="term" value="C:mitotic spindle pole body"/>
    <property type="evidence" value="ECO:0007669"/>
    <property type="project" value="TreeGrafter"/>
</dbReference>
<evidence type="ECO:0000313" key="7">
    <source>
        <dbReference type="EMBL" id="OAT08953.1"/>
    </source>
</evidence>
<dbReference type="GO" id="GO:0004197">
    <property type="term" value="F:cysteine-type endopeptidase activity"/>
    <property type="evidence" value="ECO:0007669"/>
    <property type="project" value="InterPro"/>
</dbReference>
<keyword evidence="3" id="KW-0378">Hydrolase</keyword>
<dbReference type="Gene3D" id="1.25.40.10">
    <property type="entry name" value="Tetratricopeptide repeat domain"/>
    <property type="match status" value="1"/>
</dbReference>
<dbReference type="RefSeq" id="XP_031578564.1">
    <property type="nucleotide sequence ID" value="XM_031721718.1"/>
</dbReference>
<dbReference type="InterPro" id="IPR005314">
    <property type="entry name" value="Peptidase_C50"/>
</dbReference>
<dbReference type="VEuPathDB" id="FungiDB:BDBG_04545"/>
<dbReference type="EC" id="3.4.22.49" evidence="2"/>
<evidence type="ECO:0000313" key="8">
    <source>
        <dbReference type="Proteomes" id="UP000002038"/>
    </source>
</evidence>
<feature type="region of interest" description="Disordered" evidence="5">
    <location>
        <begin position="149"/>
        <end position="174"/>
    </location>
</feature>
<feature type="region of interest" description="Disordered" evidence="5">
    <location>
        <begin position="2082"/>
        <end position="2115"/>
    </location>
</feature>
<feature type="compositionally biased region" description="Polar residues" evidence="5">
    <location>
        <begin position="153"/>
        <end position="162"/>
    </location>
</feature>
<evidence type="ECO:0000256" key="2">
    <source>
        <dbReference type="ARBA" id="ARBA00012489"/>
    </source>
</evidence>
<dbReference type="PROSITE" id="PS51700">
    <property type="entry name" value="SEPARIN"/>
    <property type="match status" value="1"/>
</dbReference>
<dbReference type="InterPro" id="IPR030397">
    <property type="entry name" value="SEPARIN_core_dom"/>
</dbReference>
<dbReference type="KEGG" id="bgh:BDBG_04545"/>
<dbReference type="Pfam" id="PF03568">
    <property type="entry name" value="Separin_C"/>
    <property type="match status" value="1"/>
</dbReference>
<feature type="region of interest" description="Disordered" evidence="5">
    <location>
        <begin position="41"/>
        <end position="71"/>
    </location>
</feature>